<dbReference type="RefSeq" id="WP_007908527.1">
    <property type="nucleotide sequence ID" value="NZ_ADVG01000001.1"/>
</dbReference>
<dbReference type="SUPFAM" id="SSF46911">
    <property type="entry name" value="Ribosomal protein S18"/>
    <property type="match status" value="1"/>
</dbReference>
<dbReference type="PRINTS" id="PR00974">
    <property type="entry name" value="RIBOSOMALS18"/>
</dbReference>
<evidence type="ECO:0000256" key="6">
    <source>
        <dbReference type="SAM" id="MobiDB-lite"/>
    </source>
</evidence>
<dbReference type="PANTHER" id="PTHR13479:SF40">
    <property type="entry name" value="SMALL RIBOSOMAL SUBUNIT PROTEIN BS18M"/>
    <property type="match status" value="1"/>
</dbReference>
<feature type="compositionally biased region" description="Basic and acidic residues" evidence="6">
    <location>
        <begin position="13"/>
        <end position="23"/>
    </location>
</feature>
<keyword evidence="8" id="KW-1185">Reference proteome</keyword>
<dbReference type="NCBIfam" id="TIGR00165">
    <property type="entry name" value="S18"/>
    <property type="match status" value="1"/>
</dbReference>
<dbReference type="HAMAP" id="MF_00270">
    <property type="entry name" value="Ribosomal_bS18"/>
    <property type="match status" value="1"/>
</dbReference>
<comment type="similarity">
    <text evidence="1 4 5">Belongs to the bacterial ribosomal protein bS18 family.</text>
</comment>
<keyword evidence="3 4" id="KW-0687">Ribonucleoprotein</keyword>
<dbReference type="FunCoup" id="D6THA3">
    <property type="interactions" value="551"/>
</dbReference>
<name>D6THA3_KTERA</name>
<dbReference type="Proteomes" id="UP000004508">
    <property type="component" value="Unassembled WGS sequence"/>
</dbReference>
<dbReference type="GO" id="GO:0003735">
    <property type="term" value="F:structural constituent of ribosome"/>
    <property type="evidence" value="ECO:0007669"/>
    <property type="project" value="InterPro"/>
</dbReference>
<dbReference type="InterPro" id="IPR036870">
    <property type="entry name" value="Ribosomal_bS18_sf"/>
</dbReference>
<dbReference type="GO" id="GO:0022627">
    <property type="term" value="C:cytosolic small ribosomal subunit"/>
    <property type="evidence" value="ECO:0007669"/>
    <property type="project" value="TreeGrafter"/>
</dbReference>
<dbReference type="OrthoDB" id="9812008at2"/>
<dbReference type="EMBL" id="ADVG01000001">
    <property type="protein sequence ID" value="EFH90845.1"/>
    <property type="molecule type" value="Genomic_DNA"/>
</dbReference>
<dbReference type="GO" id="GO:0070181">
    <property type="term" value="F:small ribosomal subunit rRNA binding"/>
    <property type="evidence" value="ECO:0007669"/>
    <property type="project" value="TreeGrafter"/>
</dbReference>
<dbReference type="InterPro" id="IPR001648">
    <property type="entry name" value="Ribosomal_bS18"/>
</dbReference>
<evidence type="ECO:0000256" key="1">
    <source>
        <dbReference type="ARBA" id="ARBA00005589"/>
    </source>
</evidence>
<comment type="caution">
    <text evidence="7">The sequence shown here is derived from an EMBL/GenBank/DDBJ whole genome shotgun (WGS) entry which is preliminary data.</text>
</comment>
<keyword evidence="4" id="KW-0694">RNA-binding</keyword>
<accession>D6THA3</accession>
<comment type="subunit">
    <text evidence="4">Part of the 30S ribosomal subunit. Forms a tight heterodimer with protein bS6.</text>
</comment>
<dbReference type="STRING" id="485913.Krac_12486"/>
<dbReference type="GO" id="GO:0006412">
    <property type="term" value="P:translation"/>
    <property type="evidence" value="ECO:0007669"/>
    <property type="project" value="UniProtKB-UniRule"/>
</dbReference>
<dbReference type="InParanoid" id="D6THA3"/>
<dbReference type="AlphaFoldDB" id="D6THA3"/>
<evidence type="ECO:0000256" key="3">
    <source>
        <dbReference type="ARBA" id="ARBA00023274"/>
    </source>
</evidence>
<dbReference type="PANTHER" id="PTHR13479">
    <property type="entry name" value="30S RIBOSOMAL PROTEIN S18"/>
    <property type="match status" value="1"/>
</dbReference>
<evidence type="ECO:0000256" key="4">
    <source>
        <dbReference type="HAMAP-Rule" id="MF_00270"/>
    </source>
</evidence>
<organism evidence="7 8">
    <name type="scientific">Ktedonobacter racemifer DSM 44963</name>
    <dbReference type="NCBI Taxonomy" id="485913"/>
    <lineage>
        <taxon>Bacteria</taxon>
        <taxon>Bacillati</taxon>
        <taxon>Chloroflexota</taxon>
        <taxon>Ktedonobacteria</taxon>
        <taxon>Ktedonobacterales</taxon>
        <taxon>Ktedonobacteraceae</taxon>
        <taxon>Ktedonobacter</taxon>
    </lineage>
</organism>
<sequence>MQRRTDSTSAPRPRREGGRGERGSRRKICQFCHDHVREIDYKDASRFMKRYISDRGKIEPRRKTGTCAKHQRGLSTSIKQARYMALLPYTAEHIRGM</sequence>
<evidence type="ECO:0000256" key="5">
    <source>
        <dbReference type="RuleBase" id="RU003910"/>
    </source>
</evidence>
<keyword evidence="2 4" id="KW-0689">Ribosomal protein</keyword>
<dbReference type="Gene3D" id="4.10.640.10">
    <property type="entry name" value="Ribosomal protein S18"/>
    <property type="match status" value="1"/>
</dbReference>
<protein>
    <recommendedName>
        <fullName evidence="4">Small ribosomal subunit protein bS18</fullName>
    </recommendedName>
</protein>
<dbReference type="Pfam" id="PF01084">
    <property type="entry name" value="Ribosomal_S18"/>
    <property type="match status" value="1"/>
</dbReference>
<comment type="function">
    <text evidence="4">Binds as a heterodimer with protein bS6 to the central domain of the 16S rRNA, where it helps stabilize the platform of the 30S subunit.</text>
</comment>
<dbReference type="eggNOG" id="COG0238">
    <property type="taxonomic scope" value="Bacteria"/>
</dbReference>
<evidence type="ECO:0000256" key="2">
    <source>
        <dbReference type="ARBA" id="ARBA00022980"/>
    </source>
</evidence>
<evidence type="ECO:0000313" key="7">
    <source>
        <dbReference type="EMBL" id="EFH90845.1"/>
    </source>
</evidence>
<evidence type="ECO:0000313" key="8">
    <source>
        <dbReference type="Proteomes" id="UP000004508"/>
    </source>
</evidence>
<feature type="region of interest" description="Disordered" evidence="6">
    <location>
        <begin position="1"/>
        <end position="25"/>
    </location>
</feature>
<keyword evidence="4" id="KW-0699">rRNA-binding</keyword>
<proteinExistence type="inferred from homology"/>
<feature type="region of interest" description="Disordered" evidence="6">
    <location>
        <begin position="54"/>
        <end position="73"/>
    </location>
</feature>
<gene>
    <name evidence="4" type="primary">rpsR</name>
    <name evidence="7" type="ORF">Krac_12486</name>
</gene>
<reference evidence="7 8" key="1">
    <citation type="journal article" date="2011" name="Stand. Genomic Sci.">
        <title>Non-contiguous finished genome sequence and contextual data of the filamentous soil bacterium Ktedonobacter racemifer type strain (SOSP1-21).</title>
        <authorList>
            <person name="Chang Y.J."/>
            <person name="Land M."/>
            <person name="Hauser L."/>
            <person name="Chertkov O."/>
            <person name="Del Rio T.G."/>
            <person name="Nolan M."/>
            <person name="Copeland A."/>
            <person name="Tice H."/>
            <person name="Cheng J.F."/>
            <person name="Lucas S."/>
            <person name="Han C."/>
            <person name="Goodwin L."/>
            <person name="Pitluck S."/>
            <person name="Ivanova N."/>
            <person name="Ovchinikova G."/>
            <person name="Pati A."/>
            <person name="Chen A."/>
            <person name="Palaniappan K."/>
            <person name="Mavromatis K."/>
            <person name="Liolios K."/>
            <person name="Brettin T."/>
            <person name="Fiebig A."/>
            <person name="Rohde M."/>
            <person name="Abt B."/>
            <person name="Goker M."/>
            <person name="Detter J.C."/>
            <person name="Woyke T."/>
            <person name="Bristow J."/>
            <person name="Eisen J.A."/>
            <person name="Markowitz V."/>
            <person name="Hugenholtz P."/>
            <person name="Kyrpides N.C."/>
            <person name="Klenk H.P."/>
            <person name="Lapidus A."/>
        </authorList>
    </citation>
    <scope>NUCLEOTIDE SEQUENCE [LARGE SCALE GENOMIC DNA]</scope>
    <source>
        <strain evidence="8">DSM 44963</strain>
    </source>
</reference>